<dbReference type="InParanoid" id="A0A059DB94"/>
<evidence type="ECO:0000313" key="1">
    <source>
        <dbReference type="EMBL" id="KCW87681.1"/>
    </source>
</evidence>
<accession>A0A059DB94</accession>
<name>A0A059DB94_EUCGR</name>
<organism evidence="1">
    <name type="scientific">Eucalyptus grandis</name>
    <name type="common">Flooded gum</name>
    <dbReference type="NCBI Taxonomy" id="71139"/>
    <lineage>
        <taxon>Eukaryota</taxon>
        <taxon>Viridiplantae</taxon>
        <taxon>Streptophyta</taxon>
        <taxon>Embryophyta</taxon>
        <taxon>Tracheophyta</taxon>
        <taxon>Spermatophyta</taxon>
        <taxon>Magnoliopsida</taxon>
        <taxon>eudicotyledons</taxon>
        <taxon>Gunneridae</taxon>
        <taxon>Pentapetalae</taxon>
        <taxon>rosids</taxon>
        <taxon>malvids</taxon>
        <taxon>Myrtales</taxon>
        <taxon>Myrtaceae</taxon>
        <taxon>Myrtoideae</taxon>
        <taxon>Eucalypteae</taxon>
        <taxon>Eucalyptus</taxon>
    </lineage>
</organism>
<dbReference type="AlphaFoldDB" id="A0A059DB94"/>
<sequence length="82" mass="9747">MKSLLCMDRKAPNADSKSLHFMYDLMMELPMEQMCRRPCLSTQAWMDFPCLSDSFERRFDDRINHGRLSDFNSCSLRFVKVD</sequence>
<protein>
    <submittedName>
        <fullName evidence="1">Uncharacterized protein</fullName>
    </submittedName>
</protein>
<dbReference type="EMBL" id="KK198753">
    <property type="protein sequence ID" value="KCW87681.1"/>
    <property type="molecule type" value="Genomic_DNA"/>
</dbReference>
<dbReference type="Gramene" id="KCW87681">
    <property type="protein sequence ID" value="KCW87681"/>
    <property type="gene ID" value="EUGRSUZ_A00066"/>
</dbReference>
<gene>
    <name evidence="1" type="ORF">EUGRSUZ_A00066</name>
</gene>
<proteinExistence type="predicted"/>
<reference evidence="1" key="1">
    <citation type="submission" date="2013-07" db="EMBL/GenBank/DDBJ databases">
        <title>The genome of Eucalyptus grandis.</title>
        <authorList>
            <person name="Schmutz J."/>
            <person name="Hayes R."/>
            <person name="Myburg A."/>
            <person name="Tuskan G."/>
            <person name="Grattapaglia D."/>
            <person name="Rokhsar D.S."/>
        </authorList>
    </citation>
    <scope>NUCLEOTIDE SEQUENCE</scope>
    <source>
        <tissue evidence="1">Leaf extractions</tissue>
    </source>
</reference>